<keyword evidence="1" id="KW-0812">Transmembrane</keyword>
<gene>
    <name evidence="3" type="ORF">R5R35_011600</name>
</gene>
<feature type="chain" id="PRO_5042846610" description="Accessory gland protein" evidence="2">
    <location>
        <begin position="24"/>
        <end position="149"/>
    </location>
</feature>
<dbReference type="Pfam" id="PF07898">
    <property type="entry name" value="DUF1676"/>
    <property type="match status" value="1"/>
</dbReference>
<evidence type="ECO:0008006" key="5">
    <source>
        <dbReference type="Google" id="ProtNLM"/>
    </source>
</evidence>
<keyword evidence="2" id="KW-0732">Signal</keyword>
<proteinExistence type="predicted"/>
<feature type="signal peptide" evidence="2">
    <location>
        <begin position="1"/>
        <end position="23"/>
    </location>
</feature>
<accession>A0AAN9Z602</accession>
<keyword evidence="1" id="KW-1133">Transmembrane helix</keyword>
<name>A0AAN9Z602_9ORTH</name>
<keyword evidence="4" id="KW-1185">Reference proteome</keyword>
<dbReference type="AlphaFoldDB" id="A0AAN9Z602"/>
<organism evidence="3 4">
    <name type="scientific">Gryllus longicercus</name>
    <dbReference type="NCBI Taxonomy" id="2509291"/>
    <lineage>
        <taxon>Eukaryota</taxon>
        <taxon>Metazoa</taxon>
        <taxon>Ecdysozoa</taxon>
        <taxon>Arthropoda</taxon>
        <taxon>Hexapoda</taxon>
        <taxon>Insecta</taxon>
        <taxon>Pterygota</taxon>
        <taxon>Neoptera</taxon>
        <taxon>Polyneoptera</taxon>
        <taxon>Orthoptera</taxon>
        <taxon>Ensifera</taxon>
        <taxon>Gryllidea</taxon>
        <taxon>Grylloidea</taxon>
        <taxon>Gryllidae</taxon>
        <taxon>Gryllinae</taxon>
        <taxon>Gryllus</taxon>
    </lineage>
</organism>
<evidence type="ECO:0000256" key="2">
    <source>
        <dbReference type="SAM" id="SignalP"/>
    </source>
</evidence>
<protein>
    <recommendedName>
        <fullName evidence="5">Accessory gland protein</fullName>
    </recommendedName>
</protein>
<feature type="transmembrane region" description="Helical" evidence="1">
    <location>
        <begin position="59"/>
        <end position="83"/>
    </location>
</feature>
<reference evidence="3 4" key="1">
    <citation type="submission" date="2024-03" db="EMBL/GenBank/DDBJ databases">
        <title>The genome assembly and annotation of the cricket Gryllus longicercus Weissman &amp; Gray.</title>
        <authorList>
            <person name="Szrajer S."/>
            <person name="Gray D."/>
            <person name="Ylla G."/>
        </authorList>
    </citation>
    <scope>NUCLEOTIDE SEQUENCE [LARGE SCALE GENOMIC DNA]</scope>
    <source>
        <strain evidence="3">DAG 2021-001</strain>
        <tissue evidence="3">Whole body minus gut</tissue>
    </source>
</reference>
<evidence type="ECO:0000313" key="4">
    <source>
        <dbReference type="Proteomes" id="UP001378592"/>
    </source>
</evidence>
<keyword evidence="1" id="KW-0472">Membrane</keyword>
<sequence length="149" mass="16071">MEVTRLYAVVLSLCLPLVWVAGAREGTPTVSKVLVKKLKGNWRSKKLKKKLKKSKLRKILVPVAVLLLLKALTVVPLVLGILGVKAWNALQLSFGSFVVSLALAVFQLCQKLARDSPPPPQLVASHPGGWDASARAAPADDLAFRAYAP</sequence>
<evidence type="ECO:0000313" key="3">
    <source>
        <dbReference type="EMBL" id="KAK7862890.1"/>
    </source>
</evidence>
<evidence type="ECO:0000256" key="1">
    <source>
        <dbReference type="SAM" id="Phobius"/>
    </source>
</evidence>
<dbReference type="EMBL" id="JAZDUA010000252">
    <property type="protein sequence ID" value="KAK7862890.1"/>
    <property type="molecule type" value="Genomic_DNA"/>
</dbReference>
<dbReference type="Proteomes" id="UP001378592">
    <property type="component" value="Unassembled WGS sequence"/>
</dbReference>
<comment type="caution">
    <text evidence="3">The sequence shown here is derived from an EMBL/GenBank/DDBJ whole genome shotgun (WGS) entry which is preliminary data.</text>
</comment>
<feature type="transmembrane region" description="Helical" evidence="1">
    <location>
        <begin position="89"/>
        <end position="109"/>
    </location>
</feature>
<dbReference type="InterPro" id="IPR012464">
    <property type="entry name" value="DUF1676"/>
</dbReference>